<keyword evidence="2" id="KW-1185">Reference proteome</keyword>
<evidence type="ECO:0000313" key="1">
    <source>
        <dbReference type="EMBL" id="WPF64935.1"/>
    </source>
</evidence>
<accession>A0ABZ0QZD2</accession>
<sequence>MSSCLVSIKQKRKQLVRKTKGCSTLAECNSCSSFDWWLCLTIKLSLCSSSSVRL</sequence>
<name>A0ABZ0QZD2_9CAUD</name>
<proteinExistence type="predicted"/>
<reference evidence="1 2" key="1">
    <citation type="submission" date="2023-10" db="EMBL/GenBank/DDBJ databases">
        <title>Genome Sequence of the Siphoviridae Staphylococcus aureus Phage MVC_VPHSA1.</title>
        <authorList>
            <person name="Deepak S.J."/>
            <person name="Porteen K."/>
            <person name="Wilfred R."/>
            <person name="Anbazhagan S."/>
            <person name="Elango A."/>
            <person name="Senthil Kumar T."/>
            <person name="Narendra B."/>
            <person name="Sureshkannan S."/>
            <person name="Nithya Quintoil M."/>
            <person name="Charley C.A."/>
            <person name="Teresa S."/>
            <person name="Raghavendra A.G."/>
        </authorList>
    </citation>
    <scope>NUCLEOTIDE SEQUENCE [LARGE SCALE GENOMIC DNA]</scope>
</reference>
<protein>
    <submittedName>
        <fullName evidence="1">Uncharacterized protein</fullName>
    </submittedName>
</protein>
<gene>
    <name evidence="1" type="ORF">FBHYGVHD_CDS0088</name>
</gene>
<dbReference type="EMBL" id="OR670591">
    <property type="protein sequence ID" value="WPF64935.1"/>
    <property type="molecule type" value="Genomic_DNA"/>
</dbReference>
<organism evidence="1 2">
    <name type="scientific">Staphylococcus phage MVC_VPHSA1</name>
    <dbReference type="NCBI Taxonomy" id="3088876"/>
    <lineage>
        <taxon>Viruses</taxon>
        <taxon>Duplodnaviria</taxon>
        <taxon>Heunggongvirae</taxon>
        <taxon>Uroviricota</taxon>
        <taxon>Caudoviricetes</taxon>
        <taxon>Ehrlichviridae</taxon>
        <taxon>Chennaivirus</taxon>
        <taxon>Chennaivirus MVCVPHSA1</taxon>
    </lineage>
</organism>
<evidence type="ECO:0000313" key="2">
    <source>
        <dbReference type="Proteomes" id="UP001322219"/>
    </source>
</evidence>
<dbReference type="Proteomes" id="UP001322219">
    <property type="component" value="Segment"/>
</dbReference>